<dbReference type="Proteomes" id="UP000325440">
    <property type="component" value="Unassembled WGS sequence"/>
</dbReference>
<sequence>MNNGNCIITTGLRKLAHGPRKTDHGRLFGYGPHEPMTTTFRLGYGPDNNATVAAAGEREPRRIGRFERLLLKTRCVAVPADIGAPVIIDARTTSYARDFAIVHDIEGPKAERVPAPSADVSHRFCEPFTVSPTTNLKYSGARPPEPYVPPKSEYWMSHGVLGNRVIAERMHAKGRNKRR</sequence>
<dbReference type="EMBL" id="CABPRJ010002398">
    <property type="protein sequence ID" value="VVC45295.1"/>
    <property type="molecule type" value="Genomic_DNA"/>
</dbReference>
<reference evidence="1 2" key="1">
    <citation type="submission" date="2019-08" db="EMBL/GenBank/DDBJ databases">
        <authorList>
            <person name="Alioto T."/>
            <person name="Alioto T."/>
            <person name="Gomez Garrido J."/>
        </authorList>
    </citation>
    <scope>NUCLEOTIDE SEQUENCE [LARGE SCALE GENOMIC DNA]</scope>
</reference>
<evidence type="ECO:0000313" key="2">
    <source>
        <dbReference type="Proteomes" id="UP000325440"/>
    </source>
</evidence>
<dbReference type="AlphaFoldDB" id="A0A5E4NT15"/>
<proteinExistence type="predicted"/>
<protein>
    <submittedName>
        <fullName evidence="1">Uncharacterized protein</fullName>
    </submittedName>
</protein>
<dbReference type="OrthoDB" id="10598720at2759"/>
<keyword evidence="2" id="KW-1185">Reference proteome</keyword>
<accession>A0A5E4NT15</accession>
<organism evidence="1 2">
    <name type="scientific">Cinara cedri</name>
    <dbReference type="NCBI Taxonomy" id="506608"/>
    <lineage>
        <taxon>Eukaryota</taxon>
        <taxon>Metazoa</taxon>
        <taxon>Ecdysozoa</taxon>
        <taxon>Arthropoda</taxon>
        <taxon>Hexapoda</taxon>
        <taxon>Insecta</taxon>
        <taxon>Pterygota</taxon>
        <taxon>Neoptera</taxon>
        <taxon>Paraneoptera</taxon>
        <taxon>Hemiptera</taxon>
        <taxon>Sternorrhyncha</taxon>
        <taxon>Aphidomorpha</taxon>
        <taxon>Aphidoidea</taxon>
        <taxon>Aphididae</taxon>
        <taxon>Lachninae</taxon>
        <taxon>Cinara</taxon>
    </lineage>
</organism>
<name>A0A5E4NT15_9HEMI</name>
<evidence type="ECO:0000313" key="1">
    <source>
        <dbReference type="EMBL" id="VVC45295.1"/>
    </source>
</evidence>
<gene>
    <name evidence="1" type="ORF">CINCED_3A014727</name>
</gene>